<dbReference type="PANTHER" id="PTHR47611">
    <property type="entry name" value="HAT DIMERISATION DOMAIN, C-TERMINAL"/>
    <property type="match status" value="1"/>
</dbReference>
<feature type="domain" description="HAT C-terminal dimerisation" evidence="1">
    <location>
        <begin position="29"/>
        <end position="105"/>
    </location>
</feature>
<dbReference type="AlphaFoldDB" id="A0AAD9Q5T9"/>
<name>A0AAD9Q5T9_ACRCE</name>
<accession>A0AAD9Q5T9</accession>
<dbReference type="InterPro" id="IPR008906">
    <property type="entry name" value="HATC_C_dom"/>
</dbReference>
<dbReference type="SUPFAM" id="SSF53098">
    <property type="entry name" value="Ribonuclease H-like"/>
    <property type="match status" value="1"/>
</dbReference>
<dbReference type="PANTHER" id="PTHR47611:SF3">
    <property type="entry name" value="HAT C-TERMINAL DIMERISATION DOMAIN-CONTAINING PROTEIN"/>
    <property type="match status" value="1"/>
</dbReference>
<dbReference type="Proteomes" id="UP001249851">
    <property type="component" value="Unassembled WGS sequence"/>
</dbReference>
<dbReference type="Pfam" id="PF05699">
    <property type="entry name" value="Dimer_Tnp_hAT"/>
    <property type="match status" value="1"/>
</dbReference>
<organism evidence="2 3">
    <name type="scientific">Acropora cervicornis</name>
    <name type="common">Staghorn coral</name>
    <dbReference type="NCBI Taxonomy" id="6130"/>
    <lineage>
        <taxon>Eukaryota</taxon>
        <taxon>Metazoa</taxon>
        <taxon>Cnidaria</taxon>
        <taxon>Anthozoa</taxon>
        <taxon>Hexacorallia</taxon>
        <taxon>Scleractinia</taxon>
        <taxon>Astrocoeniina</taxon>
        <taxon>Acroporidae</taxon>
        <taxon>Acropora</taxon>
    </lineage>
</organism>
<dbReference type="GO" id="GO:0016874">
    <property type="term" value="F:ligase activity"/>
    <property type="evidence" value="ECO:0007669"/>
    <property type="project" value="UniProtKB-KW"/>
</dbReference>
<comment type="caution">
    <text evidence="2">The sequence shown here is derived from an EMBL/GenBank/DDBJ whole genome shotgun (WGS) entry which is preliminary data.</text>
</comment>
<proteinExistence type="predicted"/>
<reference evidence="2" key="2">
    <citation type="journal article" date="2023" name="Science">
        <title>Genomic signatures of disease resistance in endangered staghorn corals.</title>
        <authorList>
            <person name="Vollmer S.V."/>
            <person name="Selwyn J.D."/>
            <person name="Despard B.A."/>
            <person name="Roesel C.L."/>
        </authorList>
    </citation>
    <scope>NUCLEOTIDE SEQUENCE</scope>
    <source>
        <strain evidence="2">K2</strain>
    </source>
</reference>
<gene>
    <name evidence="2" type="ORF">P5673_023201</name>
</gene>
<dbReference type="GO" id="GO:0046983">
    <property type="term" value="F:protein dimerization activity"/>
    <property type="evidence" value="ECO:0007669"/>
    <property type="project" value="InterPro"/>
</dbReference>
<keyword evidence="3" id="KW-1185">Reference proteome</keyword>
<reference evidence="2" key="1">
    <citation type="journal article" date="2023" name="G3 (Bethesda)">
        <title>Whole genome assembly and annotation of the endangered Caribbean coral Acropora cervicornis.</title>
        <authorList>
            <person name="Selwyn J.D."/>
            <person name="Vollmer S.V."/>
        </authorList>
    </citation>
    <scope>NUCLEOTIDE SEQUENCE</scope>
    <source>
        <strain evidence="2">K2</strain>
    </source>
</reference>
<keyword evidence="2" id="KW-0436">Ligase</keyword>
<evidence type="ECO:0000259" key="1">
    <source>
        <dbReference type="Pfam" id="PF05699"/>
    </source>
</evidence>
<dbReference type="EMBL" id="JARQWQ010000064">
    <property type="protein sequence ID" value="KAK2555221.1"/>
    <property type="molecule type" value="Genomic_DNA"/>
</dbReference>
<sequence length="108" mass="12466">MSSLFGDIYMTSIQQPKSEQDICEAEVSQYKKELSRNATENPLTWWRQNNERYPSLAILAKKYLCIPATSVPSERVFSTAGDIVTAQRSQLKSEHVDRLIFLKKNWNP</sequence>
<dbReference type="InterPro" id="IPR012337">
    <property type="entry name" value="RNaseH-like_sf"/>
</dbReference>
<protein>
    <submittedName>
        <fullName evidence="2">E3 SUMO-protein ligase ZBED1</fullName>
    </submittedName>
</protein>
<evidence type="ECO:0000313" key="3">
    <source>
        <dbReference type="Proteomes" id="UP001249851"/>
    </source>
</evidence>
<evidence type="ECO:0000313" key="2">
    <source>
        <dbReference type="EMBL" id="KAK2555221.1"/>
    </source>
</evidence>